<evidence type="ECO:0000256" key="1">
    <source>
        <dbReference type="SAM" id="MobiDB-lite"/>
    </source>
</evidence>
<feature type="domain" description="AAA+ ATPase" evidence="2">
    <location>
        <begin position="67"/>
        <end position="254"/>
    </location>
</feature>
<sequence length="331" mass="37051">MPSSNRPNWNIYRGDGQPQASIQLPAPPSWRQFRDDAEGAIEQQQKKGETFQPPDVAIEMVNAALALRRPLLITGNPGTGKSSLAYAVARELGLGTVLKWAITTRTTLKDGLYSYDAIARLQDAQASGQDNRQETGNYITLGALGTAFLAADRPRVLLIDEIDKSDIDLPNDLLNLFEDGEFPIPELQRLEMSETPVRTLDRENGKQRKVTIRDGVVRCRAFPLVIMTSNGERDFPPPFLRRCLRLRMPNPSPKELEAIVEKHLGEQAAQQSKALIEWFCEQIDTGAILATDQLLNAIHLRTQERTKAAKEFKLSDLEQRLLKDLSSPEEV</sequence>
<gene>
    <name evidence="3" type="ORF">Q2T42_09275</name>
</gene>
<dbReference type="AlphaFoldDB" id="A0AA97AS32"/>
<dbReference type="GO" id="GO:0005524">
    <property type="term" value="F:ATP binding"/>
    <property type="evidence" value="ECO:0007669"/>
    <property type="project" value="InterPro"/>
</dbReference>
<evidence type="ECO:0000259" key="2">
    <source>
        <dbReference type="SMART" id="SM00382"/>
    </source>
</evidence>
<dbReference type="Gene3D" id="3.40.50.300">
    <property type="entry name" value="P-loop containing nucleotide triphosphate hydrolases"/>
    <property type="match status" value="1"/>
</dbReference>
<dbReference type="InterPro" id="IPR011704">
    <property type="entry name" value="ATPase_dyneun-rel_AAA"/>
</dbReference>
<feature type="region of interest" description="Disordered" evidence="1">
    <location>
        <begin position="1"/>
        <end position="27"/>
    </location>
</feature>
<reference evidence="3" key="1">
    <citation type="journal article" date="2023" name="Plants (Basel)">
        <title>Genomic Analysis of Leptolyngbya boryana CZ1 Reveals Efficient Carbon Fixation Modules.</title>
        <authorList>
            <person name="Bai X."/>
            <person name="Wang H."/>
            <person name="Cheng W."/>
            <person name="Wang J."/>
            <person name="Ma M."/>
            <person name="Hu H."/>
            <person name="Song Z."/>
            <person name="Ma H."/>
            <person name="Fan Y."/>
            <person name="Du C."/>
            <person name="Xu J."/>
        </authorList>
    </citation>
    <scope>NUCLEOTIDE SEQUENCE</scope>
    <source>
        <strain evidence="3">CZ1</strain>
    </source>
</reference>
<dbReference type="InterPro" id="IPR027417">
    <property type="entry name" value="P-loop_NTPase"/>
</dbReference>
<dbReference type="SUPFAM" id="SSF52540">
    <property type="entry name" value="P-loop containing nucleoside triphosphate hydrolases"/>
    <property type="match status" value="1"/>
</dbReference>
<dbReference type="EMBL" id="CP130144">
    <property type="protein sequence ID" value="WNZ48022.1"/>
    <property type="molecule type" value="Genomic_DNA"/>
</dbReference>
<dbReference type="Pfam" id="PF07728">
    <property type="entry name" value="AAA_5"/>
    <property type="match status" value="1"/>
</dbReference>
<protein>
    <submittedName>
        <fullName evidence="3">MoxR family ATPase</fullName>
    </submittedName>
</protein>
<dbReference type="SMART" id="SM00382">
    <property type="entry name" value="AAA"/>
    <property type="match status" value="1"/>
</dbReference>
<proteinExistence type="predicted"/>
<reference evidence="3" key="2">
    <citation type="submission" date="2023-07" db="EMBL/GenBank/DDBJ databases">
        <authorList>
            <person name="Bai X.-H."/>
            <person name="Wang H.-H."/>
            <person name="Wang J."/>
            <person name="Ma M.-Y."/>
            <person name="Hu H.-H."/>
            <person name="Song Z.-L."/>
            <person name="Ma H.-G."/>
            <person name="Fan Y."/>
            <person name="Du C.-Y."/>
            <person name="Xu J.-C."/>
        </authorList>
    </citation>
    <scope>NUCLEOTIDE SEQUENCE</scope>
    <source>
        <strain evidence="3">CZ1</strain>
    </source>
</reference>
<dbReference type="GO" id="GO:0016887">
    <property type="term" value="F:ATP hydrolysis activity"/>
    <property type="evidence" value="ECO:0007669"/>
    <property type="project" value="InterPro"/>
</dbReference>
<name>A0AA97AS32_LEPBY</name>
<evidence type="ECO:0000313" key="3">
    <source>
        <dbReference type="EMBL" id="WNZ48022.1"/>
    </source>
</evidence>
<dbReference type="RefSeq" id="WP_316428435.1">
    <property type="nucleotide sequence ID" value="NZ_CP130144.1"/>
</dbReference>
<accession>A0AA97AS32</accession>
<dbReference type="CDD" id="cd00009">
    <property type="entry name" value="AAA"/>
    <property type="match status" value="1"/>
</dbReference>
<organism evidence="3">
    <name type="scientific">Leptolyngbya boryana CZ1</name>
    <dbReference type="NCBI Taxonomy" id="3060204"/>
    <lineage>
        <taxon>Bacteria</taxon>
        <taxon>Bacillati</taxon>
        <taxon>Cyanobacteriota</taxon>
        <taxon>Cyanophyceae</taxon>
        <taxon>Leptolyngbyales</taxon>
        <taxon>Leptolyngbyaceae</taxon>
        <taxon>Leptolyngbya group</taxon>
        <taxon>Leptolyngbya</taxon>
    </lineage>
</organism>
<dbReference type="InterPro" id="IPR003593">
    <property type="entry name" value="AAA+_ATPase"/>
</dbReference>